<name>A0A3P7LHU7_STRVU</name>
<evidence type="ECO:0000256" key="1">
    <source>
        <dbReference type="SAM" id="SignalP"/>
    </source>
</evidence>
<feature type="signal peptide" evidence="1">
    <location>
        <begin position="1"/>
        <end position="21"/>
    </location>
</feature>
<dbReference type="EMBL" id="UYYB01103134">
    <property type="protein sequence ID" value="VDM78852.1"/>
    <property type="molecule type" value="Genomic_DNA"/>
</dbReference>
<protein>
    <recommendedName>
        <fullName evidence="4">Secreted protein</fullName>
    </recommendedName>
</protein>
<organism evidence="2 3">
    <name type="scientific">Strongylus vulgaris</name>
    <name type="common">Blood worm</name>
    <dbReference type="NCBI Taxonomy" id="40348"/>
    <lineage>
        <taxon>Eukaryota</taxon>
        <taxon>Metazoa</taxon>
        <taxon>Ecdysozoa</taxon>
        <taxon>Nematoda</taxon>
        <taxon>Chromadorea</taxon>
        <taxon>Rhabditida</taxon>
        <taxon>Rhabditina</taxon>
        <taxon>Rhabditomorpha</taxon>
        <taxon>Strongyloidea</taxon>
        <taxon>Strongylidae</taxon>
        <taxon>Strongylus</taxon>
    </lineage>
</organism>
<gene>
    <name evidence="2" type="ORF">SVUK_LOCUS13850</name>
</gene>
<feature type="chain" id="PRO_5018173527" description="Secreted protein" evidence="1">
    <location>
        <begin position="22"/>
        <end position="132"/>
    </location>
</feature>
<sequence length="132" mass="13436">MRDSWATQFLLVLTDVVTVVGCRLKKGLGGLFVRGGGGGGGGGAVGGGVWGGGRRVRRNCGLKSLVYGGGGGGGGAVGGGVCGGGRRVRRNCGLKSLVYGVQLHEYLVNKQAYISKMCLHVCGVWVQVARTL</sequence>
<evidence type="ECO:0008006" key="4">
    <source>
        <dbReference type="Google" id="ProtNLM"/>
    </source>
</evidence>
<dbReference type="AlphaFoldDB" id="A0A3P7LHU7"/>
<evidence type="ECO:0000313" key="2">
    <source>
        <dbReference type="EMBL" id="VDM78852.1"/>
    </source>
</evidence>
<reference evidence="2 3" key="1">
    <citation type="submission" date="2018-11" db="EMBL/GenBank/DDBJ databases">
        <authorList>
            <consortium name="Pathogen Informatics"/>
        </authorList>
    </citation>
    <scope>NUCLEOTIDE SEQUENCE [LARGE SCALE GENOMIC DNA]</scope>
</reference>
<proteinExistence type="predicted"/>
<keyword evidence="3" id="KW-1185">Reference proteome</keyword>
<accession>A0A3P7LHU7</accession>
<keyword evidence="1" id="KW-0732">Signal</keyword>
<dbReference type="Proteomes" id="UP000270094">
    <property type="component" value="Unassembled WGS sequence"/>
</dbReference>
<evidence type="ECO:0000313" key="3">
    <source>
        <dbReference type="Proteomes" id="UP000270094"/>
    </source>
</evidence>